<evidence type="ECO:0000259" key="3">
    <source>
        <dbReference type="PROSITE" id="PS51319"/>
    </source>
</evidence>
<feature type="compositionally biased region" description="Basic and acidic residues" evidence="2">
    <location>
        <begin position="394"/>
        <end position="403"/>
    </location>
</feature>
<dbReference type="Gene3D" id="1.20.930.10">
    <property type="entry name" value="Conserved domain common to transcription factors TFIIS, elongin A, CRSP70"/>
    <property type="match status" value="1"/>
</dbReference>
<dbReference type="PROSITE" id="PS51319">
    <property type="entry name" value="TFIIS_N"/>
    <property type="match status" value="1"/>
</dbReference>
<gene>
    <name evidence="4" type="ORF">NSCI0253_LOCUS25105</name>
</gene>
<dbReference type="InterPro" id="IPR017923">
    <property type="entry name" value="TFIIS_N"/>
</dbReference>
<dbReference type="InterPro" id="IPR035441">
    <property type="entry name" value="TFIIS/LEDGF_dom_sf"/>
</dbReference>
<dbReference type="Pfam" id="PF08711">
    <property type="entry name" value="Med26"/>
    <property type="match status" value="1"/>
</dbReference>
<sequence>MTAATTSTEAAKHVSLSINPKEKTQLFTPLAQQGAKALEMQKKRKAESEHDTLVGVRSTLKKWVQECLARDEKRQKLVEKGMLKCRVHAQWSDGLHQALKTMVTGYGGKLAADGEKNKGGDGSAGTSAPWLEKHNEKWLVGFDAAAFEVFIRAHPEVVEPPMVKIQTFVTEFMDKVVDLDSVKLNELYDALEAKFGPCRRPLLMRAKAMVADYIQRKAQKEASQGQKRTDSSKPLKRKASEGQPLKLASKKDEIAEKPAISMDTAGDVEWAVSLLAPLGFKADSVDPIVRSPAVVALPVLEALSKLEEAEDFRYLLKDTNVGKVINNFRHHSHAEVAKKSKALIASWRAAAAKPLTKEEKKKLKKRASAESAGGGDENEKPNVGSTTKEEEEERAAKKPRLEDGPDAEGQGAGDVVKPSVEHVLSLGTDVPATLETPSDSLENGAVKAAEKLESEGAASNVQALEEKAAEEPLGDDFLDELLEVAGDPEDSKPAEVAPTVEDGKLAEVLRPDAVPPTVASVPDDPEDSKPAEVAATVEDGKVAEVAGSDAVPPSVASEPVLTVPRWRI</sequence>
<evidence type="ECO:0000256" key="1">
    <source>
        <dbReference type="PROSITE-ProRule" id="PRU00649"/>
    </source>
</evidence>
<keyword evidence="1" id="KW-0539">Nucleus</keyword>
<evidence type="ECO:0000313" key="4">
    <source>
        <dbReference type="EMBL" id="CAD8850755.1"/>
    </source>
</evidence>
<protein>
    <recommendedName>
        <fullName evidence="3">TFIIS N-terminal domain-containing protein</fullName>
    </recommendedName>
</protein>
<reference evidence="4" key="1">
    <citation type="submission" date="2021-01" db="EMBL/GenBank/DDBJ databases">
        <authorList>
            <person name="Corre E."/>
            <person name="Pelletier E."/>
            <person name="Niang G."/>
            <person name="Scheremetjew M."/>
            <person name="Finn R."/>
            <person name="Kale V."/>
            <person name="Holt S."/>
            <person name="Cochrane G."/>
            <person name="Meng A."/>
            <person name="Brown T."/>
            <person name="Cohen L."/>
        </authorList>
    </citation>
    <scope>NUCLEOTIDE SEQUENCE</scope>
</reference>
<dbReference type="GO" id="GO:0005634">
    <property type="term" value="C:nucleus"/>
    <property type="evidence" value="ECO:0007669"/>
    <property type="project" value="UniProtKB-SubCell"/>
</dbReference>
<feature type="domain" description="TFIIS N-terminal" evidence="3">
    <location>
        <begin position="283"/>
        <end position="354"/>
    </location>
</feature>
<dbReference type="EMBL" id="HBFQ01035571">
    <property type="protein sequence ID" value="CAD8850755.1"/>
    <property type="molecule type" value="Transcribed_RNA"/>
</dbReference>
<feature type="region of interest" description="Disordered" evidence="2">
    <location>
        <begin position="219"/>
        <end position="248"/>
    </location>
</feature>
<name>A0A7S1F805_NOCSC</name>
<feature type="region of interest" description="Disordered" evidence="2">
    <location>
        <begin position="545"/>
        <end position="568"/>
    </location>
</feature>
<comment type="subcellular location">
    <subcellularLocation>
        <location evidence="1">Nucleus</location>
    </subcellularLocation>
</comment>
<dbReference type="SUPFAM" id="SSF47676">
    <property type="entry name" value="Conserved domain common to transcription factors TFIIS, elongin A, CRSP70"/>
    <property type="match status" value="1"/>
</dbReference>
<evidence type="ECO:0000256" key="2">
    <source>
        <dbReference type="SAM" id="MobiDB-lite"/>
    </source>
</evidence>
<feature type="region of interest" description="Disordered" evidence="2">
    <location>
        <begin position="512"/>
        <end position="533"/>
    </location>
</feature>
<feature type="region of interest" description="Disordered" evidence="2">
    <location>
        <begin position="355"/>
        <end position="444"/>
    </location>
</feature>
<dbReference type="AlphaFoldDB" id="A0A7S1F805"/>
<proteinExistence type="predicted"/>
<accession>A0A7S1F805</accession>
<organism evidence="4">
    <name type="scientific">Noctiluca scintillans</name>
    <name type="common">Sea sparkle</name>
    <name type="synonym">Red tide dinoflagellate</name>
    <dbReference type="NCBI Taxonomy" id="2966"/>
    <lineage>
        <taxon>Eukaryota</taxon>
        <taxon>Sar</taxon>
        <taxon>Alveolata</taxon>
        <taxon>Dinophyceae</taxon>
        <taxon>Noctilucales</taxon>
        <taxon>Noctilucaceae</taxon>
        <taxon>Noctiluca</taxon>
    </lineage>
</organism>